<dbReference type="AlphaFoldDB" id="S3ZQT8"/>
<organism evidence="3 4">
    <name type="scientific">Streptomyces aurantiacus JA 4570</name>
    <dbReference type="NCBI Taxonomy" id="1286094"/>
    <lineage>
        <taxon>Bacteria</taxon>
        <taxon>Bacillati</taxon>
        <taxon>Actinomycetota</taxon>
        <taxon>Actinomycetes</taxon>
        <taxon>Kitasatosporales</taxon>
        <taxon>Streptomycetaceae</taxon>
        <taxon>Streptomyces</taxon>
        <taxon>Streptomyces aurantiacus group</taxon>
    </lineage>
</organism>
<keyword evidence="1" id="KW-0560">Oxidoreductase</keyword>
<dbReference type="GO" id="GO:0005737">
    <property type="term" value="C:cytoplasm"/>
    <property type="evidence" value="ECO:0007669"/>
    <property type="project" value="TreeGrafter"/>
</dbReference>
<dbReference type="Pfam" id="PF00248">
    <property type="entry name" value="Aldo_ket_red"/>
    <property type="match status" value="1"/>
</dbReference>
<dbReference type="Gene3D" id="3.20.20.100">
    <property type="entry name" value="NADP-dependent oxidoreductase domain"/>
    <property type="match status" value="1"/>
</dbReference>
<dbReference type="InterPro" id="IPR050791">
    <property type="entry name" value="Aldo-Keto_reductase"/>
</dbReference>
<protein>
    <submittedName>
        <fullName evidence="3">Putative aldo-keto reductase 2</fullName>
    </submittedName>
</protein>
<dbReference type="SUPFAM" id="SSF51430">
    <property type="entry name" value="NAD(P)-linked oxidoreductase"/>
    <property type="match status" value="1"/>
</dbReference>
<dbReference type="PANTHER" id="PTHR43625:SF40">
    <property type="entry name" value="ALDO-KETO REDUCTASE YAKC [NADP(+)]"/>
    <property type="match status" value="1"/>
</dbReference>
<dbReference type="InterPro" id="IPR023210">
    <property type="entry name" value="NADP_OxRdtase_dom"/>
</dbReference>
<evidence type="ECO:0000259" key="2">
    <source>
        <dbReference type="Pfam" id="PF00248"/>
    </source>
</evidence>
<proteinExistence type="predicted"/>
<dbReference type="EMBL" id="AOPZ01000042">
    <property type="protein sequence ID" value="EPH45806.1"/>
    <property type="molecule type" value="Genomic_DNA"/>
</dbReference>
<dbReference type="OrthoDB" id="9768793at2"/>
<accession>S3ZQT8</accession>
<name>S3ZQT8_9ACTN</name>
<dbReference type="CDD" id="cd19076">
    <property type="entry name" value="AKR_AKR13A_13D"/>
    <property type="match status" value="1"/>
</dbReference>
<dbReference type="RefSeq" id="WP_016639236.1">
    <property type="nucleotide sequence ID" value="NZ_AOPZ01000042.1"/>
</dbReference>
<feature type="domain" description="NADP-dependent oxidoreductase" evidence="2">
    <location>
        <begin position="18"/>
        <end position="308"/>
    </location>
</feature>
<gene>
    <name evidence="3" type="ORF">STRAU_1105</name>
</gene>
<dbReference type="Proteomes" id="UP000014629">
    <property type="component" value="Unassembled WGS sequence"/>
</dbReference>
<keyword evidence="4" id="KW-1185">Reference proteome</keyword>
<dbReference type="PATRIC" id="fig|1286094.4.peg.1085"/>
<sequence>MTGMPTRALGALTVSAQGLGCMGMSHGYGTSDDAQSTATIHRALDLGVTLFDTSDFYGGGHNEELIGRALAGHRREQAVLATKFGFANRLGEPTALRGDAAYVRQACDASLRRLGVDHIDLYYQHRVDPDVPIEETVGAMAELVAAGKVRHLGLSEASARTIRRAHAVHPITALQSEWSLWTRDLEAEIVPVCRELGIGVVPFSPLGRGFLTGRVTSVDGLEAGDLRRTQPRFADGNLERNLAIVDALNDLAARRGVTAGQLALAWVQHRGADVVPIPGTRRQKYLEENLAAATLDLSAEELAAIDAVAPADGVAGTRYDEGSMSAVDQ</sequence>
<evidence type="ECO:0000256" key="1">
    <source>
        <dbReference type="ARBA" id="ARBA00023002"/>
    </source>
</evidence>
<comment type="caution">
    <text evidence="3">The sequence shown here is derived from an EMBL/GenBank/DDBJ whole genome shotgun (WGS) entry which is preliminary data.</text>
</comment>
<evidence type="ECO:0000313" key="4">
    <source>
        <dbReference type="Proteomes" id="UP000014629"/>
    </source>
</evidence>
<evidence type="ECO:0000313" key="3">
    <source>
        <dbReference type="EMBL" id="EPH45806.1"/>
    </source>
</evidence>
<dbReference type="PANTHER" id="PTHR43625">
    <property type="entry name" value="AFLATOXIN B1 ALDEHYDE REDUCTASE"/>
    <property type="match status" value="1"/>
</dbReference>
<dbReference type="InterPro" id="IPR036812">
    <property type="entry name" value="NAD(P)_OxRdtase_dom_sf"/>
</dbReference>
<dbReference type="GO" id="GO:0016491">
    <property type="term" value="F:oxidoreductase activity"/>
    <property type="evidence" value="ECO:0007669"/>
    <property type="project" value="UniProtKB-KW"/>
</dbReference>
<reference evidence="3 4" key="1">
    <citation type="submission" date="2013-02" db="EMBL/GenBank/DDBJ databases">
        <title>Draft Genome Sequence of Streptomyces aurantiacus, Which Produces Setomimycin.</title>
        <authorList>
            <person name="Gruening B.A."/>
            <person name="Praeg A."/>
            <person name="Erxleben A."/>
            <person name="Guenther S."/>
            <person name="Mueller M."/>
        </authorList>
    </citation>
    <scope>NUCLEOTIDE SEQUENCE [LARGE SCALE GENOMIC DNA]</scope>
    <source>
        <strain evidence="3 4">JA 4570</strain>
    </source>
</reference>